<dbReference type="Proteomes" id="UP000245464">
    <property type="component" value="Chromosome 6"/>
</dbReference>
<organism evidence="1 2">
    <name type="scientific">Pyrenophora tritici-repentis</name>
    <dbReference type="NCBI Taxonomy" id="45151"/>
    <lineage>
        <taxon>Eukaryota</taxon>
        <taxon>Fungi</taxon>
        <taxon>Dikarya</taxon>
        <taxon>Ascomycota</taxon>
        <taxon>Pezizomycotina</taxon>
        <taxon>Dothideomycetes</taxon>
        <taxon>Pleosporomycetidae</taxon>
        <taxon>Pleosporales</taxon>
        <taxon>Pleosporineae</taxon>
        <taxon>Pleosporaceae</taxon>
        <taxon>Pyrenophora</taxon>
    </lineage>
</organism>
<comment type="caution">
    <text evidence="1">The sequence shown here is derived from an EMBL/GenBank/DDBJ whole genome shotgun (WGS) entry which is preliminary data.</text>
</comment>
<accession>A0A2W1DBN6</accession>
<protein>
    <submittedName>
        <fullName evidence="1">Uncharacterized protein</fullName>
    </submittedName>
</protein>
<dbReference type="KEGG" id="ptrr:6343236"/>
<proteinExistence type="predicted"/>
<dbReference type="GeneID" id="6343236"/>
<sequence length="605" mass="66719">MHRSEPNRRHHKHQTQRRYIRTFLRHDWKSTLAFIAGLVGVAAVIAFTTWLSKQILRCPEWAIECHVAVKVEEFGKNIAVVQGMVTVIYSVGLAALAFAAHGMSEVALWPLLNTRSLTIDQVDDYLEASRGSIPSSFWALTAARGLHSVFVVFCTIGITLLPLVAAPLTGFVYDQHNITTAFKSHAWPGGGIGPPFSQNNPPTSLNAGATAFYSSWSTGISEEPMQEYQDWFIDRLAFEKRGNMTVRAVKLKQSISCGASKPEKFIWENKTLGCKTNMKKSPGNLNEAGRDLNDEEVLIRPGQRLTVWAHEYDFDPPTKTSATLFFAAMDGSIEGGEVIMNPNDEKKIANISTISCSISVEIVEDTLAVGSVPQGLPIPQINFLGRLRNPGGANNKHNNEELVGSQNLTSLALWFVMAPIVIGQSSRGAQPLYGYNEPKLPLIVTAGMKDANNTKWTIDYIEKFIRGAIGALAQAASGGWDEGDPVVMTSIAFTRKLDPQRVALLAIPPILIVMLGLLLMIWNQKRYVKLRLPNMRKASLSEILKSALTDDMYHVALSEKDNPGRPSRLNKVMIKYEEVSMSGEWSLVKVGKNTREGDSLVSSEP</sequence>
<dbReference type="EMBL" id="NQIK02000006">
    <property type="protein sequence ID" value="KAF7569576.1"/>
    <property type="molecule type" value="Genomic_DNA"/>
</dbReference>
<dbReference type="RefSeq" id="XP_001935325.2">
    <property type="nucleotide sequence ID" value="XM_001935290.2"/>
</dbReference>
<reference evidence="1" key="1">
    <citation type="journal article" date="2018" name="BMC Genomics">
        <title>Comparative genomics of the wheat fungal pathogen Pyrenophora tritici-repentis reveals chromosomal variations and genome plasticity.</title>
        <authorList>
            <person name="Moolhuijzen P."/>
            <person name="See P.T."/>
            <person name="Hane J.K."/>
            <person name="Shi G."/>
            <person name="Liu Z."/>
            <person name="Oliver R.P."/>
            <person name="Moffat C.S."/>
        </authorList>
    </citation>
    <scope>NUCLEOTIDE SEQUENCE [LARGE SCALE GENOMIC DNA]</scope>
    <source>
        <strain evidence="1">M4</strain>
    </source>
</reference>
<evidence type="ECO:0000313" key="2">
    <source>
        <dbReference type="Proteomes" id="UP000245464"/>
    </source>
</evidence>
<evidence type="ECO:0000313" key="1">
    <source>
        <dbReference type="EMBL" id="KAF7569576.1"/>
    </source>
</evidence>
<name>A0A2W1DBN6_9PLEO</name>
<dbReference type="AlphaFoldDB" id="A0A2W1DBN6"/>
<gene>
    <name evidence="1" type="ORF">PtrM4_119910</name>
</gene>